<evidence type="ECO:0000256" key="1">
    <source>
        <dbReference type="SAM" id="SignalP"/>
    </source>
</evidence>
<name>A0A848QN87_9SPHN</name>
<dbReference type="RefSeq" id="WP_170010150.1">
    <property type="nucleotide sequence ID" value="NZ_JABCRE010000002.1"/>
</dbReference>
<feature type="chain" id="PRO_5032963315" evidence="1">
    <location>
        <begin position="26"/>
        <end position="364"/>
    </location>
</feature>
<organism evidence="2 3">
    <name type="scientific">Pontixanthobacter rizhaonensis</name>
    <dbReference type="NCBI Taxonomy" id="2730337"/>
    <lineage>
        <taxon>Bacteria</taxon>
        <taxon>Pseudomonadati</taxon>
        <taxon>Pseudomonadota</taxon>
        <taxon>Alphaproteobacteria</taxon>
        <taxon>Sphingomonadales</taxon>
        <taxon>Erythrobacteraceae</taxon>
        <taxon>Pontixanthobacter</taxon>
    </lineage>
</organism>
<comment type="caution">
    <text evidence="2">The sequence shown here is derived from an EMBL/GenBank/DDBJ whole genome shotgun (WGS) entry which is preliminary data.</text>
</comment>
<keyword evidence="3" id="KW-1185">Reference proteome</keyword>
<accession>A0A848QN87</accession>
<feature type="signal peptide" evidence="1">
    <location>
        <begin position="1"/>
        <end position="25"/>
    </location>
</feature>
<evidence type="ECO:0000313" key="3">
    <source>
        <dbReference type="Proteomes" id="UP000561181"/>
    </source>
</evidence>
<dbReference type="Proteomes" id="UP000561181">
    <property type="component" value="Unassembled WGS sequence"/>
</dbReference>
<keyword evidence="1" id="KW-0732">Signal</keyword>
<evidence type="ECO:0000313" key="2">
    <source>
        <dbReference type="EMBL" id="NMW31016.1"/>
    </source>
</evidence>
<gene>
    <name evidence="2" type="ORF">HKD42_02945</name>
</gene>
<dbReference type="AlphaFoldDB" id="A0A848QN87"/>
<dbReference type="EMBL" id="JABCRE010000002">
    <property type="protein sequence ID" value="NMW31016.1"/>
    <property type="molecule type" value="Genomic_DNA"/>
</dbReference>
<sequence length="364" mass="39058">MTHSTRFASALALATTLIPFTAAQAHDVYADDHAPIGVMADHAHKKGEFMLSFRAMHMEMEGNQIGTNDVDADTIATTIPNRFFGAPGQPPTLRIVPTEMRTDMYMLGAMYAPSDAVTLMVMGNYIEKEMDHITYQGGMGTTQLGTFTTNPKGFGDTKVAALFPLLGHPDAKDDTRDELTLKAGVSLPTGSIEETAQILTPMGATPTVRVPYMMQLGTGTWDVEPALTYKGRRGKMGFGVQGSASIKLGTNDVGYSFGDIYEGTAWVSYRPAQWVSLSGRVKARTMGQVEGIDPSIVGPVQTANPDFQGGERVDLIAGVNFVGTHGGLAGHRLGVELGKAVYQDLNGPQMAGDWMLTVGWQKAF</sequence>
<reference evidence="2 3" key="1">
    <citation type="submission" date="2020-04" db="EMBL/GenBank/DDBJ databases">
        <authorList>
            <person name="Liu A."/>
        </authorList>
    </citation>
    <scope>NUCLEOTIDE SEQUENCE [LARGE SCALE GENOMIC DNA]</scope>
    <source>
        <strain evidence="2 3">RZ02</strain>
    </source>
</reference>
<proteinExistence type="predicted"/>
<protein>
    <submittedName>
        <fullName evidence="2">Transporter</fullName>
    </submittedName>
</protein>